<evidence type="ECO:0000256" key="5">
    <source>
        <dbReference type="ARBA" id="ARBA00023136"/>
    </source>
</evidence>
<dbReference type="Pfam" id="PF13379">
    <property type="entry name" value="NMT1_2"/>
    <property type="match status" value="1"/>
</dbReference>
<dbReference type="GO" id="GO:0012505">
    <property type="term" value="C:endomembrane system"/>
    <property type="evidence" value="ECO:0007669"/>
    <property type="project" value="UniProtKB-SubCell"/>
</dbReference>
<comment type="similarity">
    <text evidence="6">Belongs to the CmpA/NrtA family.</text>
</comment>
<accession>A0A3R8TPP6</accession>
<dbReference type="PANTHER" id="PTHR30024:SF43">
    <property type="entry name" value="BLL4572 PROTEIN"/>
    <property type="match status" value="1"/>
</dbReference>
<evidence type="ECO:0000256" key="6">
    <source>
        <dbReference type="ARBA" id="ARBA00024031"/>
    </source>
</evidence>
<dbReference type="InterPro" id="IPR044527">
    <property type="entry name" value="NrtA/CpmA_ABC-bd_dom"/>
</dbReference>
<keyword evidence="4" id="KW-0997">Cell inner membrane</keyword>
<proteinExistence type="inferred from homology"/>
<dbReference type="EMBL" id="RSED01000032">
    <property type="protein sequence ID" value="RRS00950.1"/>
    <property type="molecule type" value="Genomic_DNA"/>
</dbReference>
<evidence type="ECO:0000313" key="8">
    <source>
        <dbReference type="Proteomes" id="UP000269265"/>
    </source>
</evidence>
<comment type="caution">
    <text evidence="7">The sequence shown here is derived from an EMBL/GenBank/DDBJ whole genome shotgun (WGS) entry which is preliminary data.</text>
</comment>
<evidence type="ECO:0000256" key="2">
    <source>
        <dbReference type="ARBA" id="ARBA00022448"/>
    </source>
</evidence>
<dbReference type="OrthoDB" id="9789215at2"/>
<dbReference type="Proteomes" id="UP000269265">
    <property type="component" value="Unassembled WGS sequence"/>
</dbReference>
<keyword evidence="5" id="KW-0472">Membrane</keyword>
<keyword evidence="3" id="KW-1003">Cell membrane</keyword>
<evidence type="ECO:0000256" key="1">
    <source>
        <dbReference type="ARBA" id="ARBA00004308"/>
    </source>
</evidence>
<dbReference type="RefSeq" id="WP_125245506.1">
    <property type="nucleotide sequence ID" value="NZ_RSED01000032.1"/>
</dbReference>
<evidence type="ECO:0000256" key="4">
    <source>
        <dbReference type="ARBA" id="ARBA00022519"/>
    </source>
</evidence>
<sequence length="416" mass="45198">MTQPDPKAARQGLHLCLSSDCDCGLSRRDVLRLSALTAAGAASLLLKAGDARAQAFKGDDQPVKIGYLPITDATPLLVAHGRKLFEAEGLKTETPRMFRSWAQIVEAFVAGQVNVIHLLSPATLWVRYGSRFPAKVVAWNHVNGSALTVAPAINTVADLGGKTVAIPFWYSVHNVLLQQLLRAQGLEAVAKPRDAALGPREVNLIVLPPAEMVSALASKAIAGFIVAEPFNAAAEQLGVGKILRFSGDVWQNHACCVTFLAERDLNDKPEWSQRVTNALVKAQLWTRNNQLDTARLLSAEGAQRYTPHNLRVLSKVLATSDYSGYEASGIVRHRNWAQRRIDFQPYPFPSYTQELVRALRQTRVEGEAGFLAKLDPAFAARDLVDDRFVRKALAAVGGPGVFGLPASLTRSEVVAV</sequence>
<evidence type="ECO:0000313" key="7">
    <source>
        <dbReference type="EMBL" id="RRS00950.1"/>
    </source>
</evidence>
<comment type="subcellular location">
    <subcellularLocation>
        <location evidence="1">Endomembrane system</location>
    </subcellularLocation>
</comment>
<keyword evidence="2" id="KW-0813">Transport</keyword>
<dbReference type="PANTHER" id="PTHR30024">
    <property type="entry name" value="ALIPHATIC SULFONATES-BINDING PROTEIN-RELATED"/>
    <property type="match status" value="1"/>
</dbReference>
<protein>
    <submittedName>
        <fullName evidence="7">ABC transporter substrate-binding protein</fullName>
    </submittedName>
</protein>
<organism evidence="7 8">
    <name type="scientific">Aquabacterium soli</name>
    <dbReference type="NCBI Taxonomy" id="2493092"/>
    <lineage>
        <taxon>Bacteria</taxon>
        <taxon>Pseudomonadati</taxon>
        <taxon>Pseudomonadota</taxon>
        <taxon>Betaproteobacteria</taxon>
        <taxon>Burkholderiales</taxon>
        <taxon>Aquabacterium</taxon>
    </lineage>
</organism>
<dbReference type="AlphaFoldDB" id="A0A3R8TPP6"/>
<dbReference type="PROSITE" id="PS51318">
    <property type="entry name" value="TAT"/>
    <property type="match status" value="1"/>
</dbReference>
<evidence type="ECO:0000256" key="3">
    <source>
        <dbReference type="ARBA" id="ARBA00022475"/>
    </source>
</evidence>
<dbReference type="SUPFAM" id="SSF53850">
    <property type="entry name" value="Periplasmic binding protein-like II"/>
    <property type="match status" value="1"/>
</dbReference>
<keyword evidence="8" id="KW-1185">Reference proteome</keyword>
<dbReference type="InterPro" id="IPR006311">
    <property type="entry name" value="TAT_signal"/>
</dbReference>
<dbReference type="Gene3D" id="3.40.190.10">
    <property type="entry name" value="Periplasmic binding protein-like II"/>
    <property type="match status" value="2"/>
</dbReference>
<dbReference type="CDD" id="cd13553">
    <property type="entry name" value="PBP2_NrtA_CpmA_like"/>
    <property type="match status" value="1"/>
</dbReference>
<name>A0A3R8TPP6_9BURK</name>
<gene>
    <name evidence="7" type="ORF">EIP75_22820</name>
</gene>
<reference evidence="7 8" key="1">
    <citation type="submission" date="2018-12" db="EMBL/GenBank/DDBJ databases">
        <title>The whole draft genome of Aquabacterium sp. SJQ9.</title>
        <authorList>
            <person name="Sun L."/>
            <person name="Gao X."/>
            <person name="Chen W."/>
            <person name="Huang K."/>
        </authorList>
    </citation>
    <scope>NUCLEOTIDE SEQUENCE [LARGE SCALE GENOMIC DNA]</scope>
    <source>
        <strain evidence="7 8">SJQ9</strain>
    </source>
</reference>